<dbReference type="EMBL" id="BMDS01000013">
    <property type="protein sequence ID" value="GGI64284.1"/>
    <property type="molecule type" value="Genomic_DNA"/>
</dbReference>
<protein>
    <recommendedName>
        <fullName evidence="3">Reverse transcriptase domain-containing protein</fullName>
    </recommendedName>
</protein>
<accession>A0ABQ2CBW9</accession>
<evidence type="ECO:0000313" key="2">
    <source>
        <dbReference type="Proteomes" id="UP000603295"/>
    </source>
</evidence>
<comment type="caution">
    <text evidence="1">The sequence shown here is derived from an EMBL/GenBank/DDBJ whole genome shotgun (WGS) entry which is preliminary data.</text>
</comment>
<name>A0ABQ2CBW9_9LACO</name>
<keyword evidence="2" id="KW-1185">Reference proteome</keyword>
<gene>
    <name evidence="1" type="ORF">GCM10011459_21180</name>
</gene>
<reference evidence="2" key="1">
    <citation type="journal article" date="2019" name="Int. J. Syst. Evol. Microbiol.">
        <title>The Global Catalogue of Microorganisms (GCM) 10K type strain sequencing project: providing services to taxonomists for standard genome sequencing and annotation.</title>
        <authorList>
            <consortium name="The Broad Institute Genomics Platform"/>
            <consortium name="The Broad Institute Genome Sequencing Center for Infectious Disease"/>
            <person name="Wu L."/>
            <person name="Ma J."/>
        </authorList>
    </citation>
    <scope>NUCLEOTIDE SEQUENCE [LARGE SCALE GENOMIC DNA]</scope>
    <source>
        <strain evidence="2">CCM 8609</strain>
    </source>
</reference>
<proteinExistence type="predicted"/>
<organism evidence="1 2">
    <name type="scientific">Limosilactobacillus caviae</name>
    <dbReference type="NCBI Taxonomy" id="1769424"/>
    <lineage>
        <taxon>Bacteria</taxon>
        <taxon>Bacillati</taxon>
        <taxon>Bacillota</taxon>
        <taxon>Bacilli</taxon>
        <taxon>Lactobacillales</taxon>
        <taxon>Lactobacillaceae</taxon>
        <taxon>Limosilactobacillus</taxon>
    </lineage>
</organism>
<dbReference type="PANTHER" id="PTHR34047">
    <property type="entry name" value="NUCLEAR INTRON MATURASE 1, MITOCHONDRIAL-RELATED"/>
    <property type="match status" value="1"/>
</dbReference>
<dbReference type="Proteomes" id="UP000603295">
    <property type="component" value="Unassembled WGS sequence"/>
</dbReference>
<dbReference type="InterPro" id="IPR043502">
    <property type="entry name" value="DNA/RNA_pol_sf"/>
</dbReference>
<evidence type="ECO:0000313" key="1">
    <source>
        <dbReference type="EMBL" id="GGI64284.1"/>
    </source>
</evidence>
<evidence type="ECO:0008006" key="3">
    <source>
        <dbReference type="Google" id="ProtNLM"/>
    </source>
</evidence>
<sequence>MTQQAVAQVLTPISERVFSDNSFSFRTHRGTQDAIAKVVSLYNQAFRRIIDLDLKAYFDNVNHDLMIKYL</sequence>
<dbReference type="SUPFAM" id="SSF56672">
    <property type="entry name" value="DNA/RNA polymerases"/>
    <property type="match status" value="1"/>
</dbReference>
<dbReference type="InterPro" id="IPR051083">
    <property type="entry name" value="GrpII_Intron_Splice-Mob/Def"/>
</dbReference>
<dbReference type="PANTHER" id="PTHR34047:SF8">
    <property type="entry name" value="PROTEIN YKFC"/>
    <property type="match status" value="1"/>
</dbReference>